<evidence type="ECO:0000256" key="9">
    <source>
        <dbReference type="SAM" id="SignalP"/>
    </source>
</evidence>
<dbReference type="RefSeq" id="WP_089996391.1">
    <property type="nucleotide sequence ID" value="NZ_FOIZ01000002.1"/>
</dbReference>
<sequence>MLKQTTLWASAACFLTFGSGAIAQDANTVVATVGDTEITLGEMIITRAQLPAQYEQFPAEIIFQGILDQLVQQQLLADSVGDEPDRVKYALVNERRALMAGETINAITTEAVTDAAVQAAYDARFDGVEPATEYNASHLLVETEEEALAAKARIDGGEEFADVARDVSTGPTGPNGGNLGWFGAGSMVPEFEAAVMALEVGAVSDPVQTQFGWHVVTLNETRLEEQPELDALRQQLSSEIQEAAIQEVLEELRAETEITLPEEGAFDPALLLNLDLLEPDAE</sequence>
<evidence type="ECO:0000256" key="4">
    <source>
        <dbReference type="ARBA" id="ARBA00018370"/>
    </source>
</evidence>
<dbReference type="OrthoDB" id="14196at2"/>
<dbReference type="InterPro" id="IPR000297">
    <property type="entry name" value="PPIase_PpiC"/>
</dbReference>
<feature type="chain" id="PRO_5011486592" description="Parvulin-like PPIase" evidence="9">
    <location>
        <begin position="24"/>
        <end position="282"/>
    </location>
</feature>
<dbReference type="PROSITE" id="PS01096">
    <property type="entry name" value="PPIC_PPIASE_1"/>
    <property type="match status" value="1"/>
</dbReference>
<dbReference type="PANTHER" id="PTHR47245:SF2">
    <property type="entry name" value="PEPTIDYL-PROLYL CIS-TRANS ISOMERASE HP_0175-RELATED"/>
    <property type="match status" value="1"/>
</dbReference>
<dbReference type="AlphaFoldDB" id="A0A1I0RPD8"/>
<dbReference type="InterPro" id="IPR050245">
    <property type="entry name" value="PrsA_foldase"/>
</dbReference>
<evidence type="ECO:0000256" key="6">
    <source>
        <dbReference type="ARBA" id="ARBA00030642"/>
    </source>
</evidence>
<evidence type="ECO:0000259" key="10">
    <source>
        <dbReference type="PROSITE" id="PS50198"/>
    </source>
</evidence>
<gene>
    <name evidence="11" type="ORF">SAMN04488515_2973</name>
</gene>
<dbReference type="SUPFAM" id="SSF109998">
    <property type="entry name" value="Triger factor/SurA peptide-binding domain-like"/>
    <property type="match status" value="1"/>
</dbReference>
<reference evidence="11 12" key="1">
    <citation type="submission" date="2016-10" db="EMBL/GenBank/DDBJ databases">
        <authorList>
            <person name="de Groot N.N."/>
        </authorList>
    </citation>
    <scope>NUCLEOTIDE SEQUENCE [LARGE SCALE GENOMIC DNA]</scope>
    <source>
        <strain evidence="11 12">DSM 17925</strain>
    </source>
</reference>
<keyword evidence="5 8" id="KW-0697">Rotamase</keyword>
<feature type="signal peptide" evidence="9">
    <location>
        <begin position="1"/>
        <end position="23"/>
    </location>
</feature>
<dbReference type="PANTHER" id="PTHR47245">
    <property type="entry name" value="PEPTIDYLPROLYL ISOMERASE"/>
    <property type="match status" value="1"/>
</dbReference>
<dbReference type="Gene3D" id="3.10.50.40">
    <property type="match status" value="1"/>
</dbReference>
<dbReference type="Pfam" id="PF00639">
    <property type="entry name" value="Rotamase"/>
    <property type="match status" value="1"/>
</dbReference>
<dbReference type="Proteomes" id="UP000199167">
    <property type="component" value="Unassembled WGS sequence"/>
</dbReference>
<dbReference type="InterPro" id="IPR027304">
    <property type="entry name" value="Trigger_fact/SurA_dom_sf"/>
</dbReference>
<accession>A0A1I0RPD8</accession>
<evidence type="ECO:0000256" key="2">
    <source>
        <dbReference type="ARBA" id="ARBA00007656"/>
    </source>
</evidence>
<comment type="similarity">
    <text evidence="2">Belongs to the PpiC/parvulin rotamase family.</text>
</comment>
<evidence type="ECO:0000256" key="3">
    <source>
        <dbReference type="ARBA" id="ARBA00013194"/>
    </source>
</evidence>
<evidence type="ECO:0000313" key="12">
    <source>
        <dbReference type="Proteomes" id="UP000199167"/>
    </source>
</evidence>
<dbReference type="EMBL" id="FOIZ01000002">
    <property type="protein sequence ID" value="SEW42529.1"/>
    <property type="molecule type" value="Genomic_DNA"/>
</dbReference>
<keyword evidence="12" id="KW-1185">Reference proteome</keyword>
<feature type="domain" description="PpiC" evidence="10">
    <location>
        <begin position="131"/>
        <end position="220"/>
    </location>
</feature>
<dbReference type="STRING" id="364200.SAMN04488515_2973"/>
<keyword evidence="8 11" id="KW-0413">Isomerase</keyword>
<comment type="catalytic activity">
    <reaction evidence="1">
        <text>[protein]-peptidylproline (omega=180) = [protein]-peptidylproline (omega=0)</text>
        <dbReference type="Rhea" id="RHEA:16237"/>
        <dbReference type="Rhea" id="RHEA-COMP:10747"/>
        <dbReference type="Rhea" id="RHEA-COMP:10748"/>
        <dbReference type="ChEBI" id="CHEBI:83833"/>
        <dbReference type="ChEBI" id="CHEBI:83834"/>
        <dbReference type="EC" id="5.2.1.8"/>
    </reaction>
</comment>
<evidence type="ECO:0000256" key="1">
    <source>
        <dbReference type="ARBA" id="ARBA00000971"/>
    </source>
</evidence>
<evidence type="ECO:0000256" key="5">
    <source>
        <dbReference type="ARBA" id="ARBA00023110"/>
    </source>
</evidence>
<evidence type="ECO:0000256" key="8">
    <source>
        <dbReference type="PROSITE-ProRule" id="PRU00278"/>
    </source>
</evidence>
<dbReference type="InterPro" id="IPR023058">
    <property type="entry name" value="PPIase_PpiC_CS"/>
</dbReference>
<name>A0A1I0RPD8_9RHOB</name>
<dbReference type="PROSITE" id="PS50198">
    <property type="entry name" value="PPIC_PPIASE_2"/>
    <property type="match status" value="1"/>
</dbReference>
<dbReference type="SUPFAM" id="SSF54534">
    <property type="entry name" value="FKBP-like"/>
    <property type="match status" value="1"/>
</dbReference>
<keyword evidence="9" id="KW-0732">Signal</keyword>
<dbReference type="GO" id="GO:0003755">
    <property type="term" value="F:peptidyl-prolyl cis-trans isomerase activity"/>
    <property type="evidence" value="ECO:0007669"/>
    <property type="project" value="UniProtKB-KW"/>
</dbReference>
<dbReference type="InterPro" id="IPR046357">
    <property type="entry name" value="PPIase_dom_sf"/>
</dbReference>
<evidence type="ECO:0000313" key="11">
    <source>
        <dbReference type="EMBL" id="SEW42529.1"/>
    </source>
</evidence>
<protein>
    <recommendedName>
        <fullName evidence="4">Parvulin-like PPIase</fullName>
        <ecNumber evidence="3">5.2.1.8</ecNumber>
    </recommendedName>
    <alternativeName>
        <fullName evidence="6">Peptidyl-prolyl cis-trans isomerase plp</fullName>
    </alternativeName>
    <alternativeName>
        <fullName evidence="7">Rotamase plp</fullName>
    </alternativeName>
</protein>
<dbReference type="EC" id="5.2.1.8" evidence="3"/>
<evidence type="ECO:0000256" key="7">
    <source>
        <dbReference type="ARBA" id="ARBA00031484"/>
    </source>
</evidence>
<organism evidence="11 12">
    <name type="scientific">Cognatiyoonia koreensis</name>
    <dbReference type="NCBI Taxonomy" id="364200"/>
    <lineage>
        <taxon>Bacteria</taxon>
        <taxon>Pseudomonadati</taxon>
        <taxon>Pseudomonadota</taxon>
        <taxon>Alphaproteobacteria</taxon>
        <taxon>Rhodobacterales</taxon>
        <taxon>Paracoccaceae</taxon>
        <taxon>Cognatiyoonia</taxon>
    </lineage>
</organism>
<proteinExistence type="inferred from homology"/>